<dbReference type="InterPro" id="IPR044926">
    <property type="entry name" value="RGS_subdomain_2"/>
</dbReference>
<dbReference type="Pfam" id="PF00615">
    <property type="entry name" value="RGS"/>
    <property type="match status" value="1"/>
</dbReference>
<dbReference type="GO" id="GO:0005524">
    <property type="term" value="F:ATP binding"/>
    <property type="evidence" value="ECO:0007669"/>
    <property type="project" value="UniProtKB-UniRule"/>
</dbReference>
<dbReference type="SUPFAM" id="SSF56112">
    <property type="entry name" value="Protein kinase-like (PK-like)"/>
    <property type="match status" value="1"/>
</dbReference>
<evidence type="ECO:0000256" key="17">
    <source>
        <dbReference type="ARBA" id="ARBA00049249"/>
    </source>
</evidence>
<accession>A0A2H5ACA9</accession>
<dbReference type="InterPro" id="IPR000239">
    <property type="entry name" value="GPCR_kinase"/>
</dbReference>
<keyword evidence="13" id="KW-0636">Prenylation</keyword>
<protein>
    <recommendedName>
        <fullName evidence="20">G protein-coupled receptor kinase</fullName>
        <ecNumber evidence="20">2.7.11.-</ecNumber>
    </recommendedName>
</protein>
<evidence type="ECO:0000256" key="16">
    <source>
        <dbReference type="ARBA" id="ARBA00048717"/>
    </source>
</evidence>
<keyword evidence="9 20" id="KW-0418">Kinase</keyword>
<dbReference type="Gene3D" id="1.10.510.10">
    <property type="entry name" value="Transferase(Phosphotransferase) domain 1"/>
    <property type="match status" value="1"/>
</dbReference>
<dbReference type="GO" id="GO:0050254">
    <property type="term" value="F:rhodopsin kinase activity"/>
    <property type="evidence" value="ECO:0007669"/>
    <property type="project" value="UniProtKB-EC"/>
</dbReference>
<evidence type="ECO:0000259" key="22">
    <source>
        <dbReference type="PROSITE" id="PS50132"/>
    </source>
</evidence>
<keyword evidence="12" id="KW-0449">Lipoprotein</keyword>
<keyword evidence="8 19" id="KW-0547">Nucleotide-binding</keyword>
<keyword evidence="4 20" id="KW-0723">Serine/threonine-protein kinase</keyword>
<dbReference type="InterPro" id="IPR000719">
    <property type="entry name" value="Prot_kinase_dom"/>
</dbReference>
<comment type="catalytic activity">
    <reaction evidence="16">
        <text>L-threonyl-[rhodopsin] + ATP = O-phospho-L-threonyl-[rhodopsin] + ADP + H(+)</text>
        <dbReference type="Rhea" id="RHEA:56552"/>
        <dbReference type="Rhea" id="RHEA-COMP:14596"/>
        <dbReference type="Rhea" id="RHEA-COMP:14597"/>
        <dbReference type="ChEBI" id="CHEBI:15378"/>
        <dbReference type="ChEBI" id="CHEBI:30013"/>
        <dbReference type="ChEBI" id="CHEBI:30616"/>
        <dbReference type="ChEBI" id="CHEBI:61977"/>
        <dbReference type="ChEBI" id="CHEBI:456216"/>
        <dbReference type="EC" id="2.7.11.14"/>
    </reaction>
</comment>
<dbReference type="PANTHER" id="PTHR24355:SF12">
    <property type="entry name" value="RHODOPSIN KINASE GRK7"/>
    <property type="match status" value="1"/>
</dbReference>
<keyword evidence="6" id="KW-0716">Sensory transduction</keyword>
<evidence type="ECO:0000256" key="11">
    <source>
        <dbReference type="ARBA" id="ARBA00023136"/>
    </source>
</evidence>
<dbReference type="Gene3D" id="1.10.167.10">
    <property type="entry name" value="Regulator of G-protein Signalling 4, domain 2"/>
    <property type="match status" value="1"/>
</dbReference>
<evidence type="ECO:0000256" key="15">
    <source>
        <dbReference type="ARBA" id="ARBA00037736"/>
    </source>
</evidence>
<feature type="binding site" evidence="19">
    <location>
        <position position="217"/>
    </location>
    <ligand>
        <name>ATP</name>
        <dbReference type="ChEBI" id="CHEBI:30616"/>
    </ligand>
</feature>
<dbReference type="PRINTS" id="PR00717">
    <property type="entry name" value="GPCRKINASE"/>
</dbReference>
<evidence type="ECO:0000256" key="9">
    <source>
        <dbReference type="ARBA" id="ARBA00022777"/>
    </source>
</evidence>
<feature type="domain" description="Protein kinase" evidence="21">
    <location>
        <begin position="188"/>
        <end position="450"/>
    </location>
</feature>
<proteinExistence type="evidence at transcript level"/>
<evidence type="ECO:0000256" key="14">
    <source>
        <dbReference type="ARBA" id="ARBA00023305"/>
    </source>
</evidence>
<dbReference type="PROSITE" id="PS50011">
    <property type="entry name" value="PROTEIN_KINASE_DOM"/>
    <property type="match status" value="1"/>
</dbReference>
<sequence>MCDMGALDNLIANTVYLQARKSVDGDAKEMRKRRKSLVLPNHQQSASVRDKIDVDFENVCEKQPIGKKLFHQFTATVPEYQVAVDFVNAVTDFQLAENGAKDNLRQNIVTNFLKADSKNYLSFLSQELAAKCKDAAEKDVEELLALAQSETNTFLMGQPFQDFQNSPFFSKFLQWKTFERQPITEKYFYQFRVLGKGGFGEVCAIQAKTSGKMYACKQLDKKRLKKKQGHEMALLEKEILEQTNSRFIVNLAYAYQSKDRLCLVMTLMNGGDLRFHIYNIGEKGIEMKRTIFYTAQITCGILHLHSLNIVYRDMKPENVLLDDDGNCRISDLGLAAKIKEGKGINHKAGTNGYMAPEILKDEEYTYSVDWFALGCSIYEMIAARTPFKEHKEKVNKDEVKRRTLEDEVKYENPKFTEDSKDICSLFLAKNIEERLGCRGENDDPRNHPFFKSINFQRLQAGLVDPPFVPDPSTVYCKDIGDIAEFSEIKGIEIVEQDNQFYKKFATGAIAIPWQEEMVESGLFDELNDPARRASMANNGMANGSGEAKSGVCAIL</sequence>
<evidence type="ECO:0000256" key="3">
    <source>
        <dbReference type="ARBA" id="ARBA00022481"/>
    </source>
</evidence>
<dbReference type="SMART" id="SM00133">
    <property type="entry name" value="S_TK_X"/>
    <property type="match status" value="1"/>
</dbReference>
<keyword evidence="5" id="KW-0597">Phosphoprotein</keyword>
<dbReference type="PROSITE" id="PS00107">
    <property type="entry name" value="PROTEIN_KINASE_ATP"/>
    <property type="match status" value="1"/>
</dbReference>
<dbReference type="GO" id="GO:0009966">
    <property type="term" value="P:regulation of signal transduction"/>
    <property type="evidence" value="ECO:0007669"/>
    <property type="project" value="TreeGrafter"/>
</dbReference>
<evidence type="ECO:0000256" key="1">
    <source>
        <dbReference type="ARBA" id="ARBA00004635"/>
    </source>
</evidence>
<dbReference type="FunFam" id="1.10.510.10:FF:000074">
    <property type="entry name" value="G protein-coupled receptor kinase"/>
    <property type="match status" value="1"/>
</dbReference>
<dbReference type="GO" id="GO:0007165">
    <property type="term" value="P:signal transduction"/>
    <property type="evidence" value="ECO:0007669"/>
    <property type="project" value="InterPro"/>
</dbReference>
<dbReference type="PANTHER" id="PTHR24355">
    <property type="entry name" value="G PROTEIN-COUPLED RECEPTOR KINASE/RIBOSOMAL PROTEIN S6 KINASE"/>
    <property type="match status" value="1"/>
</dbReference>
<feature type="active site" description="Proton acceptor" evidence="18">
    <location>
        <position position="313"/>
    </location>
</feature>
<dbReference type="PROSITE" id="PS50132">
    <property type="entry name" value="RGS"/>
    <property type="match status" value="1"/>
</dbReference>
<dbReference type="GO" id="GO:0007601">
    <property type="term" value="P:visual perception"/>
    <property type="evidence" value="ECO:0007669"/>
    <property type="project" value="UniProtKB-KW"/>
</dbReference>
<keyword evidence="3" id="KW-0488">Methylation</keyword>
<evidence type="ECO:0000313" key="24">
    <source>
        <dbReference type="EMBL" id="AUG68918.1"/>
    </source>
</evidence>
<evidence type="ECO:0000256" key="7">
    <source>
        <dbReference type="ARBA" id="ARBA00022679"/>
    </source>
</evidence>
<evidence type="ECO:0000256" key="5">
    <source>
        <dbReference type="ARBA" id="ARBA00022553"/>
    </source>
</evidence>
<comment type="function">
    <text evidence="15">Retina-specific kinase involved in the shutoff of the photoresponse and adaptation to changing light conditions via cone opsin phosphorylation, including rhodopsin (RHO).</text>
</comment>
<dbReference type="Gene3D" id="3.30.200.20">
    <property type="entry name" value="Phosphorylase Kinase, domain 1"/>
    <property type="match status" value="1"/>
</dbReference>
<evidence type="ECO:0000256" key="19">
    <source>
        <dbReference type="PROSITE-ProRule" id="PRU10141"/>
    </source>
</evidence>
<dbReference type="SUPFAM" id="SSF48097">
    <property type="entry name" value="Regulator of G-protein signaling, RGS"/>
    <property type="match status" value="1"/>
</dbReference>
<dbReference type="InterPro" id="IPR017441">
    <property type="entry name" value="Protein_kinase_ATP_BS"/>
</dbReference>
<dbReference type="AlphaFoldDB" id="A0A2H5ACA9"/>
<name>A0A2H5ACA9_9CHON</name>
<dbReference type="InterPro" id="IPR011009">
    <property type="entry name" value="Kinase-like_dom_sf"/>
</dbReference>
<keyword evidence="14" id="KW-0844">Vision</keyword>
<evidence type="ECO:0000256" key="18">
    <source>
        <dbReference type="PIRSR" id="PIRSR600239-51"/>
    </source>
</evidence>
<organism evidence="24">
    <name type="scientific">Carcharhinus amblyrhynchos</name>
    <name type="common">grey reef shark</name>
    <dbReference type="NCBI Taxonomy" id="263684"/>
    <lineage>
        <taxon>Eukaryota</taxon>
        <taxon>Metazoa</taxon>
        <taxon>Chordata</taxon>
        <taxon>Craniata</taxon>
        <taxon>Vertebrata</taxon>
        <taxon>Chondrichthyes</taxon>
        <taxon>Elasmobranchii</taxon>
        <taxon>Galeomorphii</taxon>
        <taxon>Galeoidea</taxon>
        <taxon>Carcharhiniformes</taxon>
        <taxon>Carcharhinidae</taxon>
        <taxon>Carcharhinus</taxon>
    </lineage>
</organism>
<comment type="catalytic activity">
    <reaction evidence="17">
        <text>L-seryl-[rhodopsin] + ATP = O-phospho-L-seryl-[rhodopsin] + ADP + H(+)</text>
        <dbReference type="Rhea" id="RHEA:23356"/>
        <dbReference type="Rhea" id="RHEA-COMP:14594"/>
        <dbReference type="Rhea" id="RHEA-COMP:14595"/>
        <dbReference type="ChEBI" id="CHEBI:15378"/>
        <dbReference type="ChEBI" id="CHEBI:29999"/>
        <dbReference type="ChEBI" id="CHEBI:30616"/>
        <dbReference type="ChEBI" id="CHEBI:83421"/>
        <dbReference type="ChEBI" id="CHEBI:456216"/>
        <dbReference type="EC" id="2.7.11.14"/>
    </reaction>
</comment>
<keyword evidence="7 20" id="KW-0808">Transferase</keyword>
<evidence type="ECO:0000256" key="2">
    <source>
        <dbReference type="ARBA" id="ARBA00009793"/>
    </source>
</evidence>
<dbReference type="EMBL" id="MG063640">
    <property type="protein sequence ID" value="AUG68918.1"/>
    <property type="molecule type" value="mRNA"/>
</dbReference>
<evidence type="ECO:0000259" key="23">
    <source>
        <dbReference type="PROSITE" id="PS51285"/>
    </source>
</evidence>
<comment type="subcellular location">
    <subcellularLocation>
        <location evidence="1">Membrane</location>
        <topology evidence="1">Lipid-anchor</topology>
    </subcellularLocation>
</comment>
<evidence type="ECO:0000256" key="12">
    <source>
        <dbReference type="ARBA" id="ARBA00023288"/>
    </source>
</evidence>
<evidence type="ECO:0000256" key="4">
    <source>
        <dbReference type="ARBA" id="ARBA00022527"/>
    </source>
</evidence>
<dbReference type="GO" id="GO:0005737">
    <property type="term" value="C:cytoplasm"/>
    <property type="evidence" value="ECO:0007669"/>
    <property type="project" value="TreeGrafter"/>
</dbReference>
<dbReference type="PROSITE" id="PS00108">
    <property type="entry name" value="PROTEIN_KINASE_ST"/>
    <property type="match status" value="1"/>
</dbReference>
<dbReference type="SMART" id="SM00315">
    <property type="entry name" value="RGS"/>
    <property type="match status" value="1"/>
</dbReference>
<keyword evidence="24" id="KW-0675">Receptor</keyword>
<evidence type="ECO:0000256" key="8">
    <source>
        <dbReference type="ARBA" id="ARBA00022741"/>
    </source>
</evidence>
<evidence type="ECO:0000259" key="21">
    <source>
        <dbReference type="PROSITE" id="PS50011"/>
    </source>
</evidence>
<feature type="domain" description="AGC-kinase C-terminal" evidence="23">
    <location>
        <begin position="451"/>
        <end position="516"/>
    </location>
</feature>
<evidence type="ECO:0000256" key="10">
    <source>
        <dbReference type="ARBA" id="ARBA00022840"/>
    </source>
</evidence>
<dbReference type="PROSITE" id="PS51285">
    <property type="entry name" value="AGC_KINASE_CTER"/>
    <property type="match status" value="1"/>
</dbReference>
<dbReference type="Pfam" id="PF00069">
    <property type="entry name" value="Pkinase"/>
    <property type="match status" value="1"/>
</dbReference>
<evidence type="ECO:0000256" key="13">
    <source>
        <dbReference type="ARBA" id="ARBA00023289"/>
    </source>
</evidence>
<keyword evidence="10 19" id="KW-0067">ATP-binding</keyword>
<dbReference type="GO" id="GO:0016020">
    <property type="term" value="C:membrane"/>
    <property type="evidence" value="ECO:0007669"/>
    <property type="project" value="UniProtKB-SubCell"/>
</dbReference>
<dbReference type="InterPro" id="IPR000961">
    <property type="entry name" value="AGC-kinase_C"/>
</dbReference>
<dbReference type="InterPro" id="IPR036305">
    <property type="entry name" value="RGS_sf"/>
</dbReference>
<dbReference type="InterPro" id="IPR016137">
    <property type="entry name" value="RGS"/>
</dbReference>
<comment type="similarity">
    <text evidence="2 20">Belongs to the protein kinase superfamily. AGC Ser/Thr protein kinase family. GPRK subfamily.</text>
</comment>
<keyword evidence="11" id="KW-0472">Membrane</keyword>
<dbReference type="InterPro" id="IPR008271">
    <property type="entry name" value="Ser/Thr_kinase_AS"/>
</dbReference>
<evidence type="ECO:0000256" key="20">
    <source>
        <dbReference type="RuleBase" id="RU000308"/>
    </source>
</evidence>
<dbReference type="EC" id="2.7.11.-" evidence="20"/>
<evidence type="ECO:0000256" key="6">
    <source>
        <dbReference type="ARBA" id="ARBA00022606"/>
    </source>
</evidence>
<dbReference type="SMART" id="SM00220">
    <property type="entry name" value="S_TKc"/>
    <property type="match status" value="1"/>
</dbReference>
<feature type="domain" description="RGS" evidence="22">
    <location>
        <begin position="62"/>
        <end position="173"/>
    </location>
</feature>
<reference evidence="24" key="1">
    <citation type="journal article" date="2018" name="Open Biol.">
        <title>Evolution of the shut-off steps of vertebrate phototransduction.</title>
        <authorList>
            <person name="Lamb T.D."/>
            <person name="Patel H.R."/>
            <person name="Chuah A."/>
            <person name="Hunt D.M."/>
        </authorList>
    </citation>
    <scope>NUCLEOTIDE SEQUENCE</scope>
</reference>